<protein>
    <submittedName>
        <fullName evidence="8">DMT family transporter</fullName>
    </submittedName>
</protein>
<dbReference type="InterPro" id="IPR037185">
    <property type="entry name" value="EmrE-like"/>
</dbReference>
<dbReference type="Proteomes" id="UP000807785">
    <property type="component" value="Unassembled WGS sequence"/>
</dbReference>
<dbReference type="InterPro" id="IPR000620">
    <property type="entry name" value="EamA_dom"/>
</dbReference>
<evidence type="ECO:0000256" key="1">
    <source>
        <dbReference type="ARBA" id="ARBA00004141"/>
    </source>
</evidence>
<evidence type="ECO:0000256" key="5">
    <source>
        <dbReference type="ARBA" id="ARBA00023136"/>
    </source>
</evidence>
<feature type="domain" description="EamA" evidence="7">
    <location>
        <begin position="176"/>
        <end position="311"/>
    </location>
</feature>
<keyword evidence="5 6" id="KW-0472">Membrane</keyword>
<keyword evidence="4 6" id="KW-1133">Transmembrane helix</keyword>
<evidence type="ECO:0000313" key="8">
    <source>
        <dbReference type="EMBL" id="MBK6975615.1"/>
    </source>
</evidence>
<name>A0A9D7E2X1_9PROT</name>
<proteinExistence type="inferred from homology"/>
<evidence type="ECO:0000313" key="9">
    <source>
        <dbReference type="Proteomes" id="UP000807785"/>
    </source>
</evidence>
<feature type="transmembrane region" description="Helical" evidence="6">
    <location>
        <begin position="236"/>
        <end position="257"/>
    </location>
</feature>
<feature type="transmembrane region" description="Helical" evidence="6">
    <location>
        <begin position="89"/>
        <end position="115"/>
    </location>
</feature>
<feature type="domain" description="EamA" evidence="7">
    <location>
        <begin position="25"/>
        <end position="161"/>
    </location>
</feature>
<dbReference type="AlphaFoldDB" id="A0A9D7E2X1"/>
<feature type="transmembrane region" description="Helical" evidence="6">
    <location>
        <begin position="205"/>
        <end position="224"/>
    </location>
</feature>
<comment type="caution">
    <text evidence="8">The sequence shown here is derived from an EMBL/GenBank/DDBJ whole genome shotgun (WGS) entry which is preliminary data.</text>
</comment>
<evidence type="ECO:0000256" key="2">
    <source>
        <dbReference type="ARBA" id="ARBA00007362"/>
    </source>
</evidence>
<dbReference type="Pfam" id="PF00892">
    <property type="entry name" value="EamA"/>
    <property type="match status" value="2"/>
</dbReference>
<dbReference type="Gene3D" id="1.10.3730.20">
    <property type="match status" value="1"/>
</dbReference>
<dbReference type="InterPro" id="IPR050638">
    <property type="entry name" value="AA-Vitamin_Transporters"/>
</dbReference>
<dbReference type="SUPFAM" id="SSF103481">
    <property type="entry name" value="Multidrug resistance efflux transporter EmrE"/>
    <property type="match status" value="2"/>
</dbReference>
<comment type="similarity">
    <text evidence="2">Belongs to the EamA transporter family.</text>
</comment>
<sequence>MTATQLIRHAAAQLAGRHGPTSAVGVLLALLAAAGFSFKAILVKLAYPFGVDTETLLALRMAFALPVFALVWLRESRRVAPAGVTRRDWLAVGAIGVLGYYWASYLDLLGLQYITAGLERLILFTYPTLVLLISFFAFGRRIGRRERIALALSYVGIAAVFAHDLAASGDRRNVLLGAGLVFASALSYAFYLIGSGRLLARVGAARFTAHAMLCASAVVLLQFFVMRPLAALDLPWQVYGLSAAMAILSTVLPTFMLSAAIRRLGSDQASLIGSVGPVATIFFGWWLLGESVSPLQLAGAALVLAGVLLASRRTSAA</sequence>
<dbReference type="GO" id="GO:0016020">
    <property type="term" value="C:membrane"/>
    <property type="evidence" value="ECO:0007669"/>
    <property type="project" value="UniProtKB-SubCell"/>
</dbReference>
<feature type="transmembrane region" description="Helical" evidence="6">
    <location>
        <begin position="174"/>
        <end position="193"/>
    </location>
</feature>
<evidence type="ECO:0000256" key="4">
    <source>
        <dbReference type="ARBA" id="ARBA00022989"/>
    </source>
</evidence>
<feature type="transmembrane region" description="Helical" evidence="6">
    <location>
        <begin position="150"/>
        <end position="168"/>
    </location>
</feature>
<feature type="transmembrane region" description="Helical" evidence="6">
    <location>
        <begin position="21"/>
        <end position="43"/>
    </location>
</feature>
<dbReference type="PANTHER" id="PTHR32322:SF2">
    <property type="entry name" value="EAMA DOMAIN-CONTAINING PROTEIN"/>
    <property type="match status" value="1"/>
</dbReference>
<evidence type="ECO:0000256" key="6">
    <source>
        <dbReference type="SAM" id="Phobius"/>
    </source>
</evidence>
<dbReference type="EMBL" id="JADJEV010000005">
    <property type="protein sequence ID" value="MBK6975615.1"/>
    <property type="molecule type" value="Genomic_DNA"/>
</dbReference>
<feature type="transmembrane region" description="Helical" evidence="6">
    <location>
        <begin position="294"/>
        <end position="311"/>
    </location>
</feature>
<gene>
    <name evidence="8" type="ORF">IPH26_22600</name>
</gene>
<accession>A0A9D7E2X1</accession>
<evidence type="ECO:0000259" key="7">
    <source>
        <dbReference type="Pfam" id="PF00892"/>
    </source>
</evidence>
<organism evidence="8 9">
    <name type="scientific">Candidatus Methylophosphatis roskildensis</name>
    <dbReference type="NCBI Taxonomy" id="2899263"/>
    <lineage>
        <taxon>Bacteria</taxon>
        <taxon>Pseudomonadati</taxon>
        <taxon>Pseudomonadota</taxon>
        <taxon>Betaproteobacteria</taxon>
        <taxon>Nitrosomonadales</taxon>
        <taxon>Sterolibacteriaceae</taxon>
        <taxon>Candidatus Methylophosphatis</taxon>
    </lineage>
</organism>
<comment type="subcellular location">
    <subcellularLocation>
        <location evidence="1">Membrane</location>
        <topology evidence="1">Multi-pass membrane protein</topology>
    </subcellularLocation>
</comment>
<feature type="transmembrane region" description="Helical" evidence="6">
    <location>
        <begin position="269"/>
        <end position="288"/>
    </location>
</feature>
<evidence type="ECO:0000256" key="3">
    <source>
        <dbReference type="ARBA" id="ARBA00022692"/>
    </source>
</evidence>
<feature type="transmembrane region" description="Helical" evidence="6">
    <location>
        <begin position="55"/>
        <end position="73"/>
    </location>
</feature>
<keyword evidence="3 6" id="KW-0812">Transmembrane</keyword>
<dbReference type="PANTHER" id="PTHR32322">
    <property type="entry name" value="INNER MEMBRANE TRANSPORTER"/>
    <property type="match status" value="1"/>
</dbReference>
<reference evidence="8" key="1">
    <citation type="submission" date="2020-10" db="EMBL/GenBank/DDBJ databases">
        <title>Connecting structure to function with the recovery of over 1000 high-quality activated sludge metagenome-assembled genomes encoding full-length rRNA genes using long-read sequencing.</title>
        <authorList>
            <person name="Singleton C.M."/>
            <person name="Petriglieri F."/>
            <person name="Kristensen J.M."/>
            <person name="Kirkegaard R.H."/>
            <person name="Michaelsen T.Y."/>
            <person name="Andersen M.H."/>
            <person name="Karst S.M."/>
            <person name="Dueholm M.S."/>
            <person name="Nielsen P.H."/>
            <person name="Albertsen M."/>
        </authorList>
    </citation>
    <scope>NUCLEOTIDE SEQUENCE</scope>
    <source>
        <strain evidence="8">Bjer_18-Q3-R1-45_BAT3C.347</strain>
    </source>
</reference>
<feature type="transmembrane region" description="Helical" evidence="6">
    <location>
        <begin position="121"/>
        <end position="138"/>
    </location>
</feature>